<comment type="similarity">
    <text evidence="1">Belongs to the FAH family.</text>
</comment>
<dbReference type="EMBL" id="JACIEQ010000003">
    <property type="protein sequence ID" value="MBB4022803.1"/>
    <property type="molecule type" value="Genomic_DNA"/>
</dbReference>
<evidence type="ECO:0000259" key="3">
    <source>
        <dbReference type="Pfam" id="PF01557"/>
    </source>
</evidence>
<dbReference type="InterPro" id="IPR036663">
    <property type="entry name" value="Fumarylacetoacetase_C_sf"/>
</dbReference>
<accession>A0A840CD66</accession>
<evidence type="ECO:0000256" key="2">
    <source>
        <dbReference type="ARBA" id="ARBA00022723"/>
    </source>
</evidence>
<dbReference type="InterPro" id="IPR011234">
    <property type="entry name" value="Fumarylacetoacetase-like_C"/>
</dbReference>
<dbReference type="RefSeq" id="WP_054539942.1">
    <property type="nucleotide sequence ID" value="NZ_JACIEQ010000003.1"/>
</dbReference>
<protein>
    <submittedName>
        <fullName evidence="4">2-keto-4-pentenoate hydratase/2-oxohepta-3-ene-1,7-dioic acid hydratase in catechol pathway</fullName>
    </submittedName>
</protein>
<dbReference type="InterPro" id="IPR051121">
    <property type="entry name" value="FAH"/>
</dbReference>
<gene>
    <name evidence="4" type="ORF">GGR17_002622</name>
</gene>
<organism evidence="4 5">
    <name type="scientific">Actibacterium naphthalenivorans</name>
    <dbReference type="NCBI Taxonomy" id="1614693"/>
    <lineage>
        <taxon>Bacteria</taxon>
        <taxon>Pseudomonadati</taxon>
        <taxon>Pseudomonadota</taxon>
        <taxon>Alphaproteobacteria</taxon>
        <taxon>Rhodobacterales</taxon>
        <taxon>Roseobacteraceae</taxon>
        <taxon>Actibacterium</taxon>
    </lineage>
</organism>
<dbReference type="GO" id="GO:0046872">
    <property type="term" value="F:metal ion binding"/>
    <property type="evidence" value="ECO:0007669"/>
    <property type="project" value="UniProtKB-KW"/>
</dbReference>
<proteinExistence type="inferred from homology"/>
<dbReference type="Proteomes" id="UP000585681">
    <property type="component" value="Unassembled WGS sequence"/>
</dbReference>
<dbReference type="Gene3D" id="3.90.850.10">
    <property type="entry name" value="Fumarylacetoacetase-like, C-terminal domain"/>
    <property type="match status" value="1"/>
</dbReference>
<name>A0A840CD66_9RHOB</name>
<sequence>MKLISFSRNGQDSWGAVEGDKVADLGHLAPDLKSGLTMDISAALAQAPRHALDSLTFLPVIPNPGKIFCIGINYTTHISETGRDFPTKPVIFMRVAESQQGHLQPLLRPQESEQFDFEGELAVVIGKPIRRVTPEDALDAVAGYSCYNDGSVRDWQRHSSQFAPGKNFFRTGGFGPWLVTADEVPDPSTLHLTTRLNGDVMQEAPISDLVFGVRELISYCSTFTPLAPGDVIVTGTTGGVGAFRDPKVWMAPGDQVEVEISGIGTLVNFIADDDTRSAAS</sequence>
<keyword evidence="2" id="KW-0479">Metal-binding</keyword>
<dbReference type="SUPFAM" id="SSF56529">
    <property type="entry name" value="FAH"/>
    <property type="match status" value="1"/>
</dbReference>
<evidence type="ECO:0000313" key="4">
    <source>
        <dbReference type="EMBL" id="MBB4022803.1"/>
    </source>
</evidence>
<dbReference type="FunFam" id="3.90.850.10:FF:000002">
    <property type="entry name" value="2-hydroxyhepta-2,4-diene-1,7-dioate isomerase"/>
    <property type="match status" value="1"/>
</dbReference>
<keyword evidence="5" id="KW-1185">Reference proteome</keyword>
<dbReference type="AlphaFoldDB" id="A0A840CD66"/>
<comment type="caution">
    <text evidence="4">The sequence shown here is derived from an EMBL/GenBank/DDBJ whole genome shotgun (WGS) entry which is preliminary data.</text>
</comment>
<reference evidence="4" key="1">
    <citation type="submission" date="2020-08" db="EMBL/GenBank/DDBJ databases">
        <title>Genomic Encyclopedia of Type Strains, Phase IV (KMG-IV): sequencing the most valuable type-strain genomes for metagenomic binning, comparative biology and taxonomic classification.</title>
        <authorList>
            <person name="Goeker M."/>
        </authorList>
    </citation>
    <scope>NUCLEOTIDE SEQUENCE [LARGE SCALE GENOMIC DNA]</scope>
    <source>
        <strain evidence="4">DSM 105040</strain>
    </source>
</reference>
<evidence type="ECO:0000313" key="5">
    <source>
        <dbReference type="Proteomes" id="UP000585681"/>
    </source>
</evidence>
<dbReference type="PANTHER" id="PTHR42796:SF4">
    <property type="entry name" value="FUMARYLACETOACETATE HYDROLASE DOMAIN-CONTAINING PROTEIN 2A"/>
    <property type="match status" value="1"/>
</dbReference>
<feature type="domain" description="Fumarylacetoacetase-like C-terminal" evidence="3">
    <location>
        <begin position="66"/>
        <end position="269"/>
    </location>
</feature>
<dbReference type="GO" id="GO:0016853">
    <property type="term" value="F:isomerase activity"/>
    <property type="evidence" value="ECO:0007669"/>
    <property type="project" value="UniProtKB-ARBA"/>
</dbReference>
<dbReference type="PANTHER" id="PTHR42796">
    <property type="entry name" value="FUMARYLACETOACETATE HYDROLASE DOMAIN-CONTAINING PROTEIN 2A-RELATED"/>
    <property type="match status" value="1"/>
</dbReference>
<dbReference type="Pfam" id="PF01557">
    <property type="entry name" value="FAA_hydrolase"/>
    <property type="match status" value="1"/>
</dbReference>
<dbReference type="GO" id="GO:0019752">
    <property type="term" value="P:carboxylic acid metabolic process"/>
    <property type="evidence" value="ECO:0007669"/>
    <property type="project" value="UniProtKB-ARBA"/>
</dbReference>
<evidence type="ECO:0000256" key="1">
    <source>
        <dbReference type="ARBA" id="ARBA00010211"/>
    </source>
</evidence>